<organism evidence="1 2">
    <name type="scientific">Pseudonocardia xishanensis</name>
    <dbReference type="NCBI Taxonomy" id="630995"/>
    <lineage>
        <taxon>Bacteria</taxon>
        <taxon>Bacillati</taxon>
        <taxon>Actinomycetota</taxon>
        <taxon>Actinomycetes</taxon>
        <taxon>Pseudonocardiales</taxon>
        <taxon>Pseudonocardiaceae</taxon>
        <taxon>Pseudonocardia</taxon>
    </lineage>
</organism>
<dbReference type="RefSeq" id="WP_345421405.1">
    <property type="nucleotide sequence ID" value="NZ_BAABGT010000067.1"/>
</dbReference>
<evidence type="ECO:0000313" key="2">
    <source>
        <dbReference type="Proteomes" id="UP001501598"/>
    </source>
</evidence>
<dbReference type="InterPro" id="IPR037175">
    <property type="entry name" value="KFase_sf"/>
</dbReference>
<dbReference type="SUPFAM" id="SSF102198">
    <property type="entry name" value="Putative cyclase"/>
    <property type="match status" value="1"/>
</dbReference>
<dbReference type="PANTHER" id="PTHR34861:SF11">
    <property type="entry name" value="CYCLASE"/>
    <property type="match status" value="1"/>
</dbReference>
<dbReference type="Proteomes" id="UP001501598">
    <property type="component" value="Unassembled WGS sequence"/>
</dbReference>
<gene>
    <name evidence="1" type="ORF">GCM10023175_42960</name>
</gene>
<sequence length="336" mass="36542">MTTSVTRTAVPSYAELRERTDAPAGSSWGLFGPVDQLGMLNFLTEERTAAAAGLVKRGATFNLDYPLNTFVPSLAGTRPPTEHRIFANNPNHRDDWVDSFYLQSTSQVDGLRHIRHPKHGFYGGVPDENVDVGKPDLGIQLLAEKGIAGRGVLLDAVAYFASIGEPLEFGTMRRITPQDLDAIAEFGRVRVRPGDIVLLHTGYSAEWVRLTPEERLARRGTGGTGLDQSEDMLAWLWDHQVAMMAADNGGLESFPVRTDSGWVDPDEPLPERGPSHNGMMHRPIIALLGLIIGELWKLDELAADCAADGVYEFLLTAKPLNLLGGVGSPPNAIAVK</sequence>
<reference evidence="2" key="1">
    <citation type="journal article" date="2019" name="Int. J. Syst. Evol. Microbiol.">
        <title>The Global Catalogue of Microorganisms (GCM) 10K type strain sequencing project: providing services to taxonomists for standard genome sequencing and annotation.</title>
        <authorList>
            <consortium name="The Broad Institute Genomics Platform"/>
            <consortium name="The Broad Institute Genome Sequencing Center for Infectious Disease"/>
            <person name="Wu L."/>
            <person name="Ma J."/>
        </authorList>
    </citation>
    <scope>NUCLEOTIDE SEQUENCE [LARGE SCALE GENOMIC DNA]</scope>
    <source>
        <strain evidence="2">JCM 17906</strain>
    </source>
</reference>
<dbReference type="Gene3D" id="3.50.30.50">
    <property type="entry name" value="Putative cyclase"/>
    <property type="match status" value="1"/>
</dbReference>
<evidence type="ECO:0000313" key="1">
    <source>
        <dbReference type="EMBL" id="GAA4551330.1"/>
    </source>
</evidence>
<protein>
    <submittedName>
        <fullName evidence="1">Cyclase family protein</fullName>
    </submittedName>
</protein>
<dbReference type="InterPro" id="IPR007325">
    <property type="entry name" value="KFase/CYL"/>
</dbReference>
<dbReference type="PANTHER" id="PTHR34861">
    <property type="match status" value="1"/>
</dbReference>
<keyword evidence="2" id="KW-1185">Reference proteome</keyword>
<name>A0ABP8RXD1_9PSEU</name>
<accession>A0ABP8RXD1</accession>
<dbReference type="EMBL" id="BAABGT010000067">
    <property type="protein sequence ID" value="GAA4551330.1"/>
    <property type="molecule type" value="Genomic_DNA"/>
</dbReference>
<comment type="caution">
    <text evidence="1">The sequence shown here is derived from an EMBL/GenBank/DDBJ whole genome shotgun (WGS) entry which is preliminary data.</text>
</comment>
<dbReference type="Pfam" id="PF04199">
    <property type="entry name" value="Cyclase"/>
    <property type="match status" value="1"/>
</dbReference>
<proteinExistence type="predicted"/>